<dbReference type="KEGG" id="cbi:CLJ_A0001"/>
<dbReference type="EMBL" id="CP001082">
    <property type="protein sequence ID" value="ACQ51440.1"/>
    <property type="molecule type" value="Genomic_DNA"/>
</dbReference>
<reference evidence="1 2" key="1">
    <citation type="journal article" date="2007" name="PLoS ONE">
        <title>Analysis of the neurotoxin complex genes in Clostridium botulinum A1-A4 and B1 strains: BoNT/A3, /Ba4 and /B1 clusters are located within plasmids.</title>
        <authorList>
            <person name="Smith T.J."/>
            <person name="Hill K.K."/>
            <person name="Foley B.T."/>
            <person name="Detter J.C."/>
            <person name="Munk A.C."/>
            <person name="Bruce D.C."/>
            <person name="Doggett N.A."/>
            <person name="Smith L.A."/>
            <person name="Marks J.D."/>
            <person name="Xie G."/>
            <person name="Brettin T.S."/>
        </authorList>
    </citation>
    <scope>NUCLEOTIDE SEQUENCE [LARGE SCALE GENOMIC DNA]</scope>
    <source>
        <strain evidence="2">657 / Type Ba4</strain>
    </source>
</reference>
<reference evidence="2" key="2">
    <citation type="submission" date="2008-05" db="EMBL/GenBank/DDBJ databases">
        <title>Genome sequence of Clostridium botulinum Ba4 strain 657 plasmid pCLJ2.</title>
        <authorList>
            <person name="Shrivastava S."/>
            <person name="Brown J.L."/>
            <person name="Bruce D."/>
            <person name="Detter C."/>
            <person name="Munk C."/>
            <person name="Smith L.A."/>
            <person name="Smith T.J."/>
            <person name="Sutton G."/>
            <person name="Brettin T.S."/>
        </authorList>
    </citation>
    <scope>NUCLEOTIDE SEQUENCE [LARGE SCALE GENOMIC DNA]</scope>
    <source>
        <strain evidence="2">657 / Type Ba4</strain>
        <plasmid evidence="2">pCLJ2</plasmid>
    </source>
</reference>
<dbReference type="Proteomes" id="UP000002333">
    <property type="component" value="Plasmid pCLJ2"/>
</dbReference>
<evidence type="ECO:0000313" key="1">
    <source>
        <dbReference type="EMBL" id="ACQ51440.1"/>
    </source>
</evidence>
<protein>
    <submittedName>
        <fullName evidence="1">Uncharacterized protein</fullName>
    </submittedName>
</protein>
<gene>
    <name evidence="1" type="ordered locus">CLJ_A0001</name>
</gene>
<proteinExistence type="predicted"/>
<keyword evidence="1" id="KW-0614">Plasmid</keyword>
<name>A0A3F2ZVY0_CLOB6</name>
<evidence type="ECO:0000313" key="2">
    <source>
        <dbReference type="Proteomes" id="UP000002333"/>
    </source>
</evidence>
<geneLocation type="plasmid" evidence="1 2">
    <name>pCLJ2</name>
</geneLocation>
<organism evidence="1 2">
    <name type="scientific">Clostridium botulinum (strain 657 / Type Ba4)</name>
    <dbReference type="NCBI Taxonomy" id="515621"/>
    <lineage>
        <taxon>Bacteria</taxon>
        <taxon>Bacillati</taxon>
        <taxon>Bacillota</taxon>
        <taxon>Clostridia</taxon>
        <taxon>Eubacteriales</taxon>
        <taxon>Clostridiaceae</taxon>
        <taxon>Clostridium</taxon>
    </lineage>
</organism>
<dbReference type="AlphaFoldDB" id="A0A3F2ZVY0"/>
<accession>A0A3F2ZVY0</accession>
<sequence>MCCAFFSVGLLYRGNDFVSLVDRPGVVYGVDWGSQLHIP</sequence>